<dbReference type="AlphaFoldDB" id="A0A645J5F4"/>
<accession>A0A645J5F4</accession>
<name>A0A645J5F4_9ZZZZ</name>
<comment type="caution">
    <text evidence="1">The sequence shown here is derived from an EMBL/GenBank/DDBJ whole genome shotgun (WGS) entry which is preliminary data.</text>
</comment>
<protein>
    <submittedName>
        <fullName evidence="1">Uncharacterized protein</fullName>
    </submittedName>
</protein>
<organism evidence="1">
    <name type="scientific">bioreactor metagenome</name>
    <dbReference type="NCBI Taxonomy" id="1076179"/>
    <lineage>
        <taxon>unclassified sequences</taxon>
        <taxon>metagenomes</taxon>
        <taxon>ecological metagenomes</taxon>
    </lineage>
</organism>
<gene>
    <name evidence="1" type="ORF">SDC9_206594</name>
</gene>
<proteinExistence type="predicted"/>
<evidence type="ECO:0000313" key="1">
    <source>
        <dbReference type="EMBL" id="MPN58878.1"/>
    </source>
</evidence>
<reference evidence="1" key="1">
    <citation type="submission" date="2019-08" db="EMBL/GenBank/DDBJ databases">
        <authorList>
            <person name="Kucharzyk K."/>
            <person name="Murdoch R.W."/>
            <person name="Higgins S."/>
            <person name="Loffler F."/>
        </authorList>
    </citation>
    <scope>NUCLEOTIDE SEQUENCE</scope>
</reference>
<dbReference type="EMBL" id="VSSQ01132176">
    <property type="protein sequence ID" value="MPN58878.1"/>
    <property type="molecule type" value="Genomic_DNA"/>
</dbReference>
<sequence length="139" mass="15829">MIDLLEGMATDTDCAVDDDNPLRQVIVNTHSPIVVSCVPDESLYLAKGKEIFSEEFNRKIQITGFSAMYETWKTRHHLAEVSSKGEILVYLDKTIFENTQSNFMVSEAESAYKRPISNSKRRTVAENIIQTSLDFDFNK</sequence>